<comment type="function">
    <text evidence="3">Lytic transglycosylase with a strong preference for naked glycan strands that lack stem peptides.</text>
</comment>
<dbReference type="InterPro" id="IPR034718">
    <property type="entry name" value="RlpA"/>
</dbReference>
<dbReference type="GO" id="GO:0071555">
    <property type="term" value="P:cell wall organization"/>
    <property type="evidence" value="ECO:0007669"/>
    <property type="project" value="UniProtKB-KW"/>
</dbReference>
<dbReference type="CDD" id="cd22268">
    <property type="entry name" value="DPBB_RlpA-like"/>
    <property type="match status" value="1"/>
</dbReference>
<organism evidence="6 7">
    <name type="scientific">Parabacteroides chinchillae</name>
    <dbReference type="NCBI Taxonomy" id="871327"/>
    <lineage>
        <taxon>Bacteria</taxon>
        <taxon>Pseudomonadati</taxon>
        <taxon>Bacteroidota</taxon>
        <taxon>Bacteroidia</taxon>
        <taxon>Bacteroidales</taxon>
        <taxon>Tannerellaceae</taxon>
        <taxon>Parabacteroides</taxon>
    </lineage>
</organism>
<evidence type="ECO:0000313" key="7">
    <source>
        <dbReference type="Proteomes" id="UP000236725"/>
    </source>
</evidence>
<evidence type="ECO:0000256" key="2">
    <source>
        <dbReference type="ARBA" id="ARBA00023316"/>
    </source>
</evidence>
<dbReference type="Gene3D" id="2.40.40.10">
    <property type="entry name" value="RlpA-like domain"/>
    <property type="match status" value="1"/>
</dbReference>
<dbReference type="PANTHER" id="PTHR34183">
    <property type="entry name" value="ENDOLYTIC PEPTIDOGLYCAN TRANSGLYCOSYLASE RLPA"/>
    <property type="match status" value="1"/>
</dbReference>
<dbReference type="Pfam" id="PF03330">
    <property type="entry name" value="DPBB_1"/>
    <property type="match status" value="1"/>
</dbReference>
<sequence length="153" mass="17594">MPFRLVYIIFLLAAYQSSEKIWGQEEGLASYYHERFHGRRSASGRLHDSGELVAAHRTYPLGTFLRVTNLSNMKSVIVCVTDRGPFRKKRIIDLSPAAAEILDFIKKGITKVRLEVVPAALDLRYLDLIYPKIPYLETSHLRINPPYKVKFTK</sequence>
<dbReference type="GO" id="GO:0008932">
    <property type="term" value="F:lytic endotransglycosylase activity"/>
    <property type="evidence" value="ECO:0007669"/>
    <property type="project" value="UniProtKB-UniRule"/>
</dbReference>
<dbReference type="GO" id="GO:0000270">
    <property type="term" value="P:peptidoglycan metabolic process"/>
    <property type="evidence" value="ECO:0007669"/>
    <property type="project" value="UniProtKB-UniRule"/>
</dbReference>
<dbReference type="InterPro" id="IPR009009">
    <property type="entry name" value="RlpA-like_DPBB"/>
</dbReference>
<dbReference type="RefSeq" id="WP_103982463.1">
    <property type="nucleotide sequence ID" value="NZ_FNVS01000002.1"/>
</dbReference>
<name>A0A8G2BUF0_9BACT</name>
<accession>A0A8G2BUF0</accession>
<comment type="caution">
    <text evidence="6">The sequence shown here is derived from an EMBL/GenBank/DDBJ whole genome shotgun (WGS) entry which is preliminary data.</text>
</comment>
<dbReference type="InterPro" id="IPR012997">
    <property type="entry name" value="RplA"/>
</dbReference>
<dbReference type="NCBIfam" id="TIGR00413">
    <property type="entry name" value="rlpA"/>
    <property type="match status" value="1"/>
</dbReference>
<gene>
    <name evidence="3" type="primary">rlpA</name>
    <name evidence="6" type="ORF">SAMN05444001_102188</name>
</gene>
<evidence type="ECO:0000313" key="6">
    <source>
        <dbReference type="EMBL" id="SEF54656.1"/>
    </source>
</evidence>
<comment type="similarity">
    <text evidence="3 4">Belongs to the RlpA family.</text>
</comment>
<feature type="domain" description="RlpA-like protein double-psi beta-barrel" evidence="5">
    <location>
        <begin position="25"/>
        <end position="113"/>
    </location>
</feature>
<keyword evidence="6" id="KW-0449">Lipoprotein</keyword>
<dbReference type="EMBL" id="FNVS01000002">
    <property type="protein sequence ID" value="SEF54656.1"/>
    <property type="molecule type" value="Genomic_DNA"/>
</dbReference>
<dbReference type="SUPFAM" id="SSF50685">
    <property type="entry name" value="Barwin-like endoglucanases"/>
    <property type="match status" value="1"/>
</dbReference>
<dbReference type="Proteomes" id="UP000236725">
    <property type="component" value="Unassembled WGS sequence"/>
</dbReference>
<keyword evidence="1 3" id="KW-0456">Lyase</keyword>
<evidence type="ECO:0000259" key="5">
    <source>
        <dbReference type="Pfam" id="PF03330"/>
    </source>
</evidence>
<dbReference type="PANTHER" id="PTHR34183:SF1">
    <property type="entry name" value="ENDOLYTIC PEPTIDOGLYCAN TRANSGLYCOSYLASE RLPA"/>
    <property type="match status" value="1"/>
</dbReference>
<protein>
    <recommendedName>
        <fullName evidence="3">Probable endolytic peptidoglycan transglycosylase RlpA</fullName>
        <ecNumber evidence="3">4.2.2.-</ecNumber>
    </recommendedName>
</protein>
<dbReference type="EC" id="4.2.2.-" evidence="3"/>
<keyword evidence="2 3" id="KW-0961">Cell wall biogenesis/degradation</keyword>
<evidence type="ECO:0000256" key="3">
    <source>
        <dbReference type="HAMAP-Rule" id="MF_02071"/>
    </source>
</evidence>
<reference evidence="6 7" key="1">
    <citation type="submission" date="2016-10" db="EMBL/GenBank/DDBJ databases">
        <authorList>
            <person name="Varghese N."/>
            <person name="Submissions S."/>
        </authorList>
    </citation>
    <scope>NUCLEOTIDE SEQUENCE [LARGE SCALE GENOMIC DNA]</scope>
    <source>
        <strain evidence="6 7">DSM 29073</strain>
    </source>
</reference>
<dbReference type="InterPro" id="IPR036908">
    <property type="entry name" value="RlpA-like_sf"/>
</dbReference>
<dbReference type="HAMAP" id="MF_02071">
    <property type="entry name" value="RlpA"/>
    <property type="match status" value="1"/>
</dbReference>
<dbReference type="AlphaFoldDB" id="A0A8G2BUF0"/>
<evidence type="ECO:0000256" key="1">
    <source>
        <dbReference type="ARBA" id="ARBA00023239"/>
    </source>
</evidence>
<evidence type="ECO:0000256" key="4">
    <source>
        <dbReference type="RuleBase" id="RU003495"/>
    </source>
</evidence>
<keyword evidence="7" id="KW-1185">Reference proteome</keyword>
<proteinExistence type="inferred from homology"/>